<evidence type="ECO:0000313" key="2">
    <source>
        <dbReference type="EMBL" id="KAJ5413958.1"/>
    </source>
</evidence>
<dbReference type="Proteomes" id="UP001147747">
    <property type="component" value="Unassembled WGS sequence"/>
</dbReference>
<evidence type="ECO:0000256" key="1">
    <source>
        <dbReference type="SAM" id="MobiDB-lite"/>
    </source>
</evidence>
<dbReference type="OrthoDB" id="4341672at2759"/>
<organism evidence="2 3">
    <name type="scientific">Penicillium cosmopolitanum</name>
    <dbReference type="NCBI Taxonomy" id="1131564"/>
    <lineage>
        <taxon>Eukaryota</taxon>
        <taxon>Fungi</taxon>
        <taxon>Dikarya</taxon>
        <taxon>Ascomycota</taxon>
        <taxon>Pezizomycotina</taxon>
        <taxon>Eurotiomycetes</taxon>
        <taxon>Eurotiomycetidae</taxon>
        <taxon>Eurotiales</taxon>
        <taxon>Aspergillaceae</taxon>
        <taxon>Penicillium</taxon>
    </lineage>
</organism>
<feature type="region of interest" description="Disordered" evidence="1">
    <location>
        <begin position="69"/>
        <end position="92"/>
    </location>
</feature>
<name>A0A9X0BED1_9EURO</name>
<comment type="caution">
    <text evidence="2">The sequence shown here is derived from an EMBL/GenBank/DDBJ whole genome shotgun (WGS) entry which is preliminary data.</text>
</comment>
<accession>A0A9X0BED1</accession>
<gene>
    <name evidence="2" type="ORF">N7509_000585</name>
</gene>
<dbReference type="EMBL" id="JAPZBU010000003">
    <property type="protein sequence ID" value="KAJ5413958.1"/>
    <property type="molecule type" value="Genomic_DNA"/>
</dbReference>
<dbReference type="GeneID" id="81364202"/>
<reference evidence="2" key="2">
    <citation type="journal article" date="2023" name="IMA Fungus">
        <title>Comparative genomic study of the Penicillium genus elucidates a diverse pangenome and 15 lateral gene transfer events.</title>
        <authorList>
            <person name="Petersen C."/>
            <person name="Sorensen T."/>
            <person name="Nielsen M.R."/>
            <person name="Sondergaard T.E."/>
            <person name="Sorensen J.L."/>
            <person name="Fitzpatrick D.A."/>
            <person name="Frisvad J.C."/>
            <person name="Nielsen K.L."/>
        </authorList>
    </citation>
    <scope>NUCLEOTIDE SEQUENCE</scope>
    <source>
        <strain evidence="2">IBT 29677</strain>
    </source>
</reference>
<sequence>MPNPFKETNLFEPVNGSNSIYGRILQNKFPTGTNPDPYEVDPLPVAELEMEDPLSAEYRYYDEPLAQDKGDESIHLGKDSASADEIIDTSIE</sequence>
<reference evidence="2" key="1">
    <citation type="submission" date="2022-12" db="EMBL/GenBank/DDBJ databases">
        <authorList>
            <person name="Petersen C."/>
        </authorList>
    </citation>
    <scope>NUCLEOTIDE SEQUENCE</scope>
    <source>
        <strain evidence="2">IBT 29677</strain>
    </source>
</reference>
<dbReference type="RefSeq" id="XP_056493804.1">
    <property type="nucleotide sequence ID" value="XM_056625222.1"/>
</dbReference>
<keyword evidence="3" id="KW-1185">Reference proteome</keyword>
<feature type="compositionally biased region" description="Basic and acidic residues" evidence="1">
    <location>
        <begin position="69"/>
        <end position="78"/>
    </location>
</feature>
<proteinExistence type="predicted"/>
<protein>
    <submittedName>
        <fullName evidence="2">Uncharacterized protein</fullName>
    </submittedName>
</protein>
<dbReference type="AlphaFoldDB" id="A0A9X0BED1"/>
<evidence type="ECO:0000313" key="3">
    <source>
        <dbReference type="Proteomes" id="UP001147747"/>
    </source>
</evidence>